<evidence type="ECO:0000256" key="6">
    <source>
        <dbReference type="ARBA" id="ARBA00022729"/>
    </source>
</evidence>
<dbReference type="InterPro" id="IPR008979">
    <property type="entry name" value="Galactose-bd-like_sf"/>
</dbReference>
<dbReference type="InterPro" id="IPR014718">
    <property type="entry name" value="GH-type_carb-bd"/>
</dbReference>
<evidence type="ECO:0000256" key="1">
    <source>
        <dbReference type="ARBA" id="ARBA00001324"/>
    </source>
</evidence>
<dbReference type="SUPFAM" id="SSF49452">
    <property type="entry name" value="Starch-binding domain-like"/>
    <property type="match status" value="1"/>
</dbReference>
<dbReference type="EMBL" id="MUIO01000092">
    <property type="protein sequence ID" value="ORC57134.1"/>
    <property type="molecule type" value="Genomic_DNA"/>
</dbReference>
<evidence type="ECO:0000259" key="10">
    <source>
        <dbReference type="Pfam" id="PF09284"/>
    </source>
</evidence>
<comment type="catalytic activity">
    <reaction evidence="1">
        <text>Endotype eliminative cleavage of L-alpha-rhamnopyranosyl-(1-&gt;4)-alpha-D-galactopyranosyluronic acid bonds of rhamnogalacturonan I domains in ramified hairy regions of pectin leaving L-rhamnopyranose at the reducing end and 4-deoxy-4,5-unsaturated D-galactopyranosyluronic acid at the non-reducing end.</text>
        <dbReference type="EC" id="4.2.2.23"/>
    </reaction>
</comment>
<dbReference type="CDD" id="cd10317">
    <property type="entry name" value="RGL4_C"/>
    <property type="match status" value="1"/>
</dbReference>
<dbReference type="InterPro" id="IPR013784">
    <property type="entry name" value="Carb-bd-like_fold"/>
</dbReference>
<organism evidence="13 14">
    <name type="scientific">Pseudomonas floridensis</name>
    <dbReference type="NCBI Taxonomy" id="1958950"/>
    <lineage>
        <taxon>Bacteria</taxon>
        <taxon>Pseudomonadati</taxon>
        <taxon>Pseudomonadota</taxon>
        <taxon>Gammaproteobacteria</taxon>
        <taxon>Pseudomonadales</taxon>
        <taxon>Pseudomonadaceae</taxon>
        <taxon>Pseudomonas</taxon>
    </lineage>
</organism>
<dbReference type="SUPFAM" id="SSF74650">
    <property type="entry name" value="Galactose mutarotase-like"/>
    <property type="match status" value="1"/>
</dbReference>
<dbReference type="GO" id="GO:0005576">
    <property type="term" value="C:extracellular region"/>
    <property type="evidence" value="ECO:0007669"/>
    <property type="project" value="UniProtKB-SubCell"/>
</dbReference>
<dbReference type="CDD" id="cd10320">
    <property type="entry name" value="RGL4_N"/>
    <property type="match status" value="1"/>
</dbReference>
<dbReference type="Gene3D" id="2.60.120.260">
    <property type="entry name" value="Galactose-binding domain-like"/>
    <property type="match status" value="1"/>
</dbReference>
<dbReference type="PANTHER" id="PTHR36574:SF1">
    <property type="entry name" value="RHAMNOGALACTURONATE LYASE-RELATED"/>
    <property type="match status" value="1"/>
</dbReference>
<comment type="subcellular location">
    <subcellularLocation>
        <location evidence="2">Secreted</location>
    </subcellularLocation>
</comment>
<keyword evidence="9" id="KW-0961">Cell wall biogenesis/degradation</keyword>
<dbReference type="InterPro" id="IPR011013">
    <property type="entry name" value="Gal_mutarotase_sf_dom"/>
</dbReference>
<dbReference type="GO" id="GO:0102210">
    <property type="term" value="F:rhamnogalacturonan endolyase activity"/>
    <property type="evidence" value="ECO:0007669"/>
    <property type="project" value="UniProtKB-EC"/>
</dbReference>
<dbReference type="Gene3D" id="2.60.40.1120">
    <property type="entry name" value="Carboxypeptidase-like, regulatory domain"/>
    <property type="match status" value="1"/>
</dbReference>
<dbReference type="Gene3D" id="2.70.98.10">
    <property type="match status" value="1"/>
</dbReference>
<evidence type="ECO:0000256" key="9">
    <source>
        <dbReference type="ARBA" id="ARBA00023316"/>
    </source>
</evidence>
<reference evidence="14" key="1">
    <citation type="submission" date="2017-02" db="EMBL/GenBank/DDBJ databases">
        <title>Pseudomonas floridae sp. nov., a novel pathogenic bacterial species isolated from tomato.</title>
        <authorList>
            <person name="Timilsina S."/>
            <person name="Vallad G.E."/>
            <person name="Jones J.B."/>
        </authorList>
    </citation>
    <scope>NUCLEOTIDE SEQUENCE [LARGE SCALE GENOMIC DNA]</scope>
    <source>
        <strain evidence="14">GEV388</strain>
    </source>
</reference>
<dbReference type="GO" id="GO:0071555">
    <property type="term" value="P:cell wall organization"/>
    <property type="evidence" value="ECO:0007669"/>
    <property type="project" value="UniProtKB-KW"/>
</dbReference>
<evidence type="ECO:0000259" key="12">
    <source>
        <dbReference type="Pfam" id="PF14686"/>
    </source>
</evidence>
<dbReference type="PANTHER" id="PTHR36574">
    <property type="entry name" value="RHAMNOGALACTURONATE LYASE-RELATED"/>
    <property type="match status" value="1"/>
</dbReference>
<feature type="domain" description="Rhamnogalacturonan lyase" evidence="12">
    <location>
        <begin position="281"/>
        <end position="352"/>
    </location>
</feature>
<keyword evidence="8" id="KW-0456">Lyase</keyword>
<evidence type="ECO:0000313" key="13">
    <source>
        <dbReference type="EMBL" id="ORC57134.1"/>
    </source>
</evidence>
<accession>A0A1X0N0X4</accession>
<evidence type="ECO:0000256" key="2">
    <source>
        <dbReference type="ARBA" id="ARBA00004613"/>
    </source>
</evidence>
<dbReference type="Proteomes" id="UP000192815">
    <property type="component" value="Unassembled WGS sequence"/>
</dbReference>
<comment type="caution">
    <text evidence="13">The sequence shown here is derived from an EMBL/GenBank/DDBJ whole genome shotgun (WGS) entry which is preliminary data.</text>
</comment>
<keyword evidence="6" id="KW-0732">Signal</keyword>
<dbReference type="STRING" id="1958950.BZK31_21680"/>
<keyword evidence="14" id="KW-1185">Reference proteome</keyword>
<dbReference type="AlphaFoldDB" id="A0A1X0N0X4"/>
<keyword evidence="7" id="KW-1015">Disulfide bond</keyword>
<dbReference type="InterPro" id="IPR015364">
    <property type="entry name" value="RhgB_N"/>
</dbReference>
<dbReference type="GO" id="GO:0045490">
    <property type="term" value="P:pectin catabolic process"/>
    <property type="evidence" value="ECO:0007669"/>
    <property type="project" value="TreeGrafter"/>
</dbReference>
<evidence type="ECO:0000259" key="11">
    <source>
        <dbReference type="Pfam" id="PF14683"/>
    </source>
</evidence>
<proteinExistence type="inferred from homology"/>
<evidence type="ECO:0000256" key="4">
    <source>
        <dbReference type="ARBA" id="ARBA00012437"/>
    </source>
</evidence>
<dbReference type="RefSeq" id="WP_083185296.1">
    <property type="nucleotide sequence ID" value="NZ_CBCRZR010000023.1"/>
</dbReference>
<dbReference type="CDD" id="cd10316">
    <property type="entry name" value="RGL4_M"/>
    <property type="match status" value="1"/>
</dbReference>
<dbReference type="Pfam" id="PF14686">
    <property type="entry name" value="fn3_3"/>
    <property type="match status" value="1"/>
</dbReference>
<dbReference type="InterPro" id="IPR029411">
    <property type="entry name" value="RG-lyase_III"/>
</dbReference>
<protein>
    <recommendedName>
        <fullName evidence="4">rhamnogalacturonan endolyase</fullName>
        <ecNumber evidence="4">4.2.2.23</ecNumber>
    </recommendedName>
</protein>
<evidence type="ECO:0000256" key="7">
    <source>
        <dbReference type="ARBA" id="ARBA00023157"/>
    </source>
</evidence>
<dbReference type="GO" id="GO:0030246">
    <property type="term" value="F:carbohydrate binding"/>
    <property type="evidence" value="ECO:0007669"/>
    <property type="project" value="InterPro"/>
</dbReference>
<dbReference type="Pfam" id="PF09284">
    <property type="entry name" value="RhgB_N"/>
    <property type="match status" value="1"/>
</dbReference>
<dbReference type="Pfam" id="PF14683">
    <property type="entry name" value="CBM-like"/>
    <property type="match status" value="1"/>
</dbReference>
<feature type="domain" description="Rhamnogalacturonan lyase" evidence="11">
    <location>
        <begin position="367"/>
        <end position="531"/>
    </location>
</feature>
<dbReference type="InterPro" id="IPR029413">
    <property type="entry name" value="RG-lyase_II"/>
</dbReference>
<sequence>MQRLVGMLCYVWLGLVGLAEPAHSASFGFVRAPQRVVVDTASQLVFSVDTRNGDLVSMRYRGKELQTREPKASQVASGLGAAQVDVKTVEDVIVISARSGELTQYYMAVKGRDAIYMATYAPTLLPVGELRFVARLDVGQLPKADHGTDSNVGTAIEGKDVFVLPDGRTSSKFYSAQPMLDDTLHGVKGPGLAVYMLMGNRELSSGGPFFKDIATQKTLKTHELYNYMFSNHTQTEAYRGGLHGIYALLFTQGEAPTADLTNLDFVNDTLGLEGYLNGAGRGALSGHAHGVASTTPAVVGLSNDRAAYWARVSTNGEFQLAGIRPGHYRLTLYQNELEVARGTTDILAGSVTHAALHAEWPAGRVKWQIGLPDGTPLGFRNAQLLQSAHPSDSRMASWATGIYTVGTSAPDDFPAAQWRDINSPTRIDFVLGNNEVRDYRLRVLISLAQADGRPQLSVNHNWCADVPAASDQPDSRGISRGTYRGNNALFEFNIPASALHAGTNSLEIDVASGKSARDFLSPGFVYDSVQLIE</sequence>
<feature type="domain" description="Rhamnogalacturonase B N-terminal" evidence="10">
    <location>
        <begin position="27"/>
        <end position="274"/>
    </location>
</feature>
<evidence type="ECO:0000256" key="5">
    <source>
        <dbReference type="ARBA" id="ARBA00022525"/>
    </source>
</evidence>
<keyword evidence="5" id="KW-0964">Secreted</keyword>
<dbReference type="EC" id="4.2.2.23" evidence="4"/>
<gene>
    <name evidence="13" type="ORF">BZK31_21680</name>
</gene>
<dbReference type="OrthoDB" id="7169863at2"/>
<comment type="similarity">
    <text evidence="3">Belongs to the polysaccharide lyase 4 family.</text>
</comment>
<dbReference type="InterPro" id="IPR016590">
    <property type="entry name" value="Rhamnogalacturonase_B"/>
</dbReference>
<name>A0A1X0N0X4_9PSED</name>
<dbReference type="SUPFAM" id="SSF49785">
    <property type="entry name" value="Galactose-binding domain-like"/>
    <property type="match status" value="1"/>
</dbReference>
<evidence type="ECO:0000256" key="3">
    <source>
        <dbReference type="ARBA" id="ARBA00010418"/>
    </source>
</evidence>
<evidence type="ECO:0000313" key="14">
    <source>
        <dbReference type="Proteomes" id="UP000192815"/>
    </source>
</evidence>
<evidence type="ECO:0000256" key="8">
    <source>
        <dbReference type="ARBA" id="ARBA00023239"/>
    </source>
</evidence>